<sequence>MSRNVSPIDGDVYRRPPLPRGERLLLGVPSLLLGVLPTFAPQATARALGLAGVVPAYAVRAAGVRELVVAAAFLRGRSTGWLWGFVGQDALDLPVLVWLLTTGRGEGSRLRRALAGYVAMAAVDVSTAAIQDLVPRRRQRRAAAPLVPSEPSSAL</sequence>
<gene>
    <name evidence="1" type="ORF">GCM10022197_29380</name>
</gene>
<reference evidence="2" key="1">
    <citation type="journal article" date="2019" name="Int. J. Syst. Evol. Microbiol.">
        <title>The Global Catalogue of Microorganisms (GCM) 10K type strain sequencing project: providing services to taxonomists for standard genome sequencing and annotation.</title>
        <authorList>
            <consortium name="The Broad Institute Genomics Platform"/>
            <consortium name="The Broad Institute Genome Sequencing Center for Infectious Disease"/>
            <person name="Wu L."/>
            <person name="Ma J."/>
        </authorList>
    </citation>
    <scope>NUCLEOTIDE SEQUENCE [LARGE SCALE GENOMIC DNA]</scope>
    <source>
        <strain evidence="2">JCM 16540</strain>
    </source>
</reference>
<dbReference type="Proteomes" id="UP001500767">
    <property type="component" value="Unassembled WGS sequence"/>
</dbReference>
<organism evidence="1 2">
    <name type="scientific">Microlunatus spumicola</name>
    <dbReference type="NCBI Taxonomy" id="81499"/>
    <lineage>
        <taxon>Bacteria</taxon>
        <taxon>Bacillati</taxon>
        <taxon>Actinomycetota</taxon>
        <taxon>Actinomycetes</taxon>
        <taxon>Propionibacteriales</taxon>
        <taxon>Propionibacteriaceae</taxon>
        <taxon>Microlunatus</taxon>
    </lineage>
</organism>
<comment type="caution">
    <text evidence="1">The sequence shown here is derived from an EMBL/GenBank/DDBJ whole genome shotgun (WGS) entry which is preliminary data.</text>
</comment>
<name>A0ABP6XRE3_9ACTN</name>
<evidence type="ECO:0000313" key="2">
    <source>
        <dbReference type="Proteomes" id="UP001500767"/>
    </source>
</evidence>
<protein>
    <submittedName>
        <fullName evidence="1">Uncharacterized protein</fullName>
    </submittedName>
</protein>
<dbReference type="EMBL" id="BAAAYR010000004">
    <property type="protein sequence ID" value="GAA3571038.1"/>
    <property type="molecule type" value="Genomic_DNA"/>
</dbReference>
<evidence type="ECO:0000313" key="1">
    <source>
        <dbReference type="EMBL" id="GAA3571038.1"/>
    </source>
</evidence>
<dbReference type="RefSeq" id="WP_204913373.1">
    <property type="nucleotide sequence ID" value="NZ_BAAAYR010000004.1"/>
</dbReference>
<proteinExistence type="predicted"/>
<accession>A0ABP6XRE3</accession>
<keyword evidence="2" id="KW-1185">Reference proteome</keyword>